<keyword evidence="3" id="KW-1185">Reference proteome</keyword>
<dbReference type="PANTHER" id="PTHR48050:SF13">
    <property type="entry name" value="STEROL 3-BETA-GLUCOSYLTRANSFERASE UGT80A2"/>
    <property type="match status" value="1"/>
</dbReference>
<evidence type="ECO:0000313" key="2">
    <source>
        <dbReference type="EMBL" id="MCV7170402.1"/>
    </source>
</evidence>
<dbReference type="GO" id="GO:0016758">
    <property type="term" value="F:hexosyltransferase activity"/>
    <property type="evidence" value="ECO:0007669"/>
    <property type="project" value="UniProtKB-ARBA"/>
</dbReference>
<dbReference type="Gene3D" id="3.40.50.2000">
    <property type="entry name" value="Glycogen Phosphorylase B"/>
    <property type="match status" value="2"/>
</dbReference>
<dbReference type="Pfam" id="PF06722">
    <property type="entry name" value="EryCIII-like_C"/>
    <property type="match status" value="1"/>
</dbReference>
<dbReference type="Proteomes" id="UP001140293">
    <property type="component" value="Unassembled WGS sequence"/>
</dbReference>
<reference evidence="2" key="1">
    <citation type="submission" date="2020-07" db="EMBL/GenBank/DDBJ databases">
        <authorList>
            <person name="Pettersson B.M.F."/>
            <person name="Behra P.R.K."/>
            <person name="Ramesh M."/>
            <person name="Das S."/>
            <person name="Dasgupta S."/>
            <person name="Kirsebom L.A."/>
        </authorList>
    </citation>
    <scope>NUCLEOTIDE SEQUENCE</scope>
    <source>
        <strain evidence="2">DSM 44615</strain>
    </source>
</reference>
<accession>A0A9X3BWG1</accession>
<name>A0A9X3BWG1_9MYCO</name>
<dbReference type="InterPro" id="IPR010610">
    <property type="entry name" value="EryCIII-like_C"/>
</dbReference>
<dbReference type="EMBL" id="JACKSJ010000085">
    <property type="protein sequence ID" value="MCV7170402.1"/>
    <property type="molecule type" value="Genomic_DNA"/>
</dbReference>
<reference evidence="2" key="2">
    <citation type="journal article" date="2022" name="BMC Genomics">
        <title>Comparative genome analysis of mycobacteria focusing on tRNA and non-coding RNA.</title>
        <authorList>
            <person name="Behra P.R.K."/>
            <person name="Pettersson B.M.F."/>
            <person name="Ramesh M."/>
            <person name="Das S."/>
            <person name="Dasgupta S."/>
            <person name="Kirsebom L.A."/>
        </authorList>
    </citation>
    <scope>NUCLEOTIDE SEQUENCE</scope>
    <source>
        <strain evidence="2">DSM 44615</strain>
    </source>
</reference>
<dbReference type="AlphaFoldDB" id="A0A9X3BWG1"/>
<feature type="domain" description="Erythromycin biosynthesis protein CIII-like C-terminal" evidence="1">
    <location>
        <begin position="299"/>
        <end position="395"/>
    </location>
</feature>
<gene>
    <name evidence="2" type="ORF">H7I41_10800</name>
</gene>
<proteinExistence type="predicted"/>
<dbReference type="InterPro" id="IPR050426">
    <property type="entry name" value="Glycosyltransferase_28"/>
</dbReference>
<dbReference type="FunFam" id="3.40.50.2000:FF:000009">
    <property type="entry name" value="Sterol 3-beta-glucosyltransferase UGT80A2"/>
    <property type="match status" value="1"/>
</dbReference>
<dbReference type="PANTHER" id="PTHR48050">
    <property type="entry name" value="STEROL 3-BETA-GLUCOSYLTRANSFERASE"/>
    <property type="match status" value="1"/>
</dbReference>
<dbReference type="GO" id="GO:0008194">
    <property type="term" value="F:UDP-glycosyltransferase activity"/>
    <property type="evidence" value="ECO:0007669"/>
    <property type="project" value="InterPro"/>
</dbReference>
<dbReference type="RefSeq" id="WP_264012590.1">
    <property type="nucleotide sequence ID" value="NZ_JACKSJ010000085.1"/>
</dbReference>
<organism evidence="2 3">
    <name type="scientific">[Mycobacterium] manitobense</name>
    <dbReference type="NCBI Taxonomy" id="190147"/>
    <lineage>
        <taxon>Bacteria</taxon>
        <taxon>Bacillati</taxon>
        <taxon>Actinomycetota</taxon>
        <taxon>Actinomycetes</taxon>
        <taxon>Mycobacteriales</taxon>
        <taxon>Mycobacteriaceae</taxon>
        <taxon>Mycolicibacterium</taxon>
    </lineage>
</organism>
<evidence type="ECO:0000313" key="3">
    <source>
        <dbReference type="Proteomes" id="UP001140293"/>
    </source>
</evidence>
<dbReference type="GO" id="GO:0017000">
    <property type="term" value="P:antibiotic biosynthetic process"/>
    <property type="evidence" value="ECO:0007669"/>
    <property type="project" value="UniProtKB-ARBA"/>
</dbReference>
<dbReference type="SUPFAM" id="SSF53756">
    <property type="entry name" value="UDP-Glycosyltransferase/glycogen phosphorylase"/>
    <property type="match status" value="1"/>
</dbReference>
<comment type="caution">
    <text evidence="2">The sequence shown here is derived from an EMBL/GenBank/DDBJ whole genome shotgun (WGS) entry which is preliminary data.</text>
</comment>
<dbReference type="CDD" id="cd03784">
    <property type="entry name" value="GT1_Gtf-like"/>
    <property type="match status" value="1"/>
</dbReference>
<dbReference type="InterPro" id="IPR002213">
    <property type="entry name" value="UDP_glucos_trans"/>
</dbReference>
<protein>
    <submittedName>
        <fullName evidence="2">Glycosyltransferase family 1 protein</fullName>
    </submittedName>
</protein>
<evidence type="ECO:0000259" key="1">
    <source>
        <dbReference type="Pfam" id="PF06722"/>
    </source>
</evidence>
<sequence>MTRIVIEAFGTRGDVAPLTGLGARLRDDLGVDVAIAAQRPYEDMIACAGLEFRWLPRDTEHATRTSGYGQALIDGARMRPSKETLAAMRDDLSGVGEAMADAGRDADLLLLGGPVGSLLGYHVAEALDIPSLGVFLQPASVTAEFAPPPLTARSFGRVGNRLAWHMAGLGEKVYTPLIDDLRRTLGVPRRPRRAYQAQRAARWPILYGFSAHVVPRPRDWRPGLDVTGYWWPAGSPGWRPPARLVDFLEAGPPPVYVGFGSTATARGDALSRTISQALRSAGVRGVVQSGWARLHCAGEDVLTIEDVPHAWLFPRMAAVVHHGGAGTTAAALRAGVPSVPVAGIVDQPFWSQRLHHLGAATRPLHRNALTAEDLAAAITAATRSATYRQKAQHVSRLLADEDGADTAVGIIAAQLDARPTQEVWDGH</sequence>